<reference evidence="2 3" key="1">
    <citation type="submission" date="2024-04" db="EMBL/GenBank/DDBJ databases">
        <title>Tritrichomonas musculus Genome.</title>
        <authorList>
            <person name="Alves-Ferreira E."/>
            <person name="Grigg M."/>
            <person name="Lorenzi H."/>
            <person name="Galac M."/>
        </authorList>
    </citation>
    <scope>NUCLEOTIDE SEQUENCE [LARGE SCALE GENOMIC DNA]</scope>
    <source>
        <strain evidence="2 3">EAF2021</strain>
    </source>
</reference>
<protein>
    <recommendedName>
        <fullName evidence="1">SUN domain-containing protein</fullName>
    </recommendedName>
</protein>
<dbReference type="Proteomes" id="UP001470230">
    <property type="component" value="Unassembled WGS sequence"/>
</dbReference>
<organism evidence="2 3">
    <name type="scientific">Tritrichomonas musculus</name>
    <dbReference type="NCBI Taxonomy" id="1915356"/>
    <lineage>
        <taxon>Eukaryota</taxon>
        <taxon>Metamonada</taxon>
        <taxon>Parabasalia</taxon>
        <taxon>Tritrichomonadida</taxon>
        <taxon>Tritrichomonadidae</taxon>
        <taxon>Tritrichomonas</taxon>
    </lineage>
</organism>
<name>A0ABR2KG34_9EUKA</name>
<sequence>MIYCLFFLSLSTDPLDINQAKELIDNLYNVETDLLSHLDNLQDFATRFDFLLANDQKLKNKVHYIQYKSKLKSLKPEIIEVPLIIKPGIQIQDSLLKISNSTSFFQKLTSFDNHDKSFIFYPEKKIAAINNITFEETKFQNCLVRDFTVYFKSSDKHPENQLTDLTLYLNQTLQFYEFPSHVLFESLIIEPHSFWGNDTNICIPQIHVYGDKNFNNKNFLIE</sequence>
<proteinExistence type="predicted"/>
<dbReference type="Pfam" id="PF07738">
    <property type="entry name" value="Sad1_UNC"/>
    <property type="match status" value="1"/>
</dbReference>
<accession>A0ABR2KG34</accession>
<feature type="domain" description="SUN" evidence="1">
    <location>
        <begin position="129"/>
        <end position="211"/>
    </location>
</feature>
<evidence type="ECO:0000313" key="3">
    <source>
        <dbReference type="Proteomes" id="UP001470230"/>
    </source>
</evidence>
<comment type="caution">
    <text evidence="2">The sequence shown here is derived from an EMBL/GenBank/DDBJ whole genome shotgun (WGS) entry which is preliminary data.</text>
</comment>
<evidence type="ECO:0000259" key="1">
    <source>
        <dbReference type="Pfam" id="PF07738"/>
    </source>
</evidence>
<gene>
    <name evidence="2" type="ORF">M9Y10_034843</name>
</gene>
<keyword evidence="3" id="KW-1185">Reference proteome</keyword>
<dbReference type="InterPro" id="IPR012919">
    <property type="entry name" value="SUN_dom"/>
</dbReference>
<evidence type="ECO:0000313" key="2">
    <source>
        <dbReference type="EMBL" id="KAK8890084.1"/>
    </source>
</evidence>
<dbReference type="EMBL" id="JAPFFF010000005">
    <property type="protein sequence ID" value="KAK8890084.1"/>
    <property type="molecule type" value="Genomic_DNA"/>
</dbReference>